<dbReference type="AlphaFoldDB" id="A0A5D3CSM5"/>
<proteinExistence type="predicted"/>
<comment type="caution">
    <text evidence="2">The sequence shown here is derived from an EMBL/GenBank/DDBJ whole genome shotgun (WGS) entry which is preliminary data.</text>
</comment>
<reference evidence="2 3" key="1">
    <citation type="submission" date="2019-08" db="EMBL/GenBank/DDBJ databases">
        <title>Draft genome sequences of two oriental melons (Cucumis melo L. var makuwa).</title>
        <authorList>
            <person name="Kwon S.-Y."/>
        </authorList>
    </citation>
    <scope>NUCLEOTIDE SEQUENCE [LARGE SCALE GENOMIC DNA]</scope>
    <source>
        <strain evidence="3">cv. Chang Bougi</strain>
        <tissue evidence="2">Leaf</tissue>
    </source>
</reference>
<accession>A0A5D3CSM5</accession>
<evidence type="ECO:0000313" key="3">
    <source>
        <dbReference type="Proteomes" id="UP000321947"/>
    </source>
</evidence>
<dbReference type="InterPro" id="IPR046796">
    <property type="entry name" value="Transposase_32_dom"/>
</dbReference>
<feature type="domain" description="Putative plant transposon protein" evidence="1">
    <location>
        <begin position="82"/>
        <end position="216"/>
    </location>
</feature>
<gene>
    <name evidence="2" type="ORF">E5676_scaffold1623G00390</name>
</gene>
<dbReference type="EMBL" id="SSTD01008800">
    <property type="protein sequence ID" value="TYK14937.1"/>
    <property type="molecule type" value="Genomic_DNA"/>
</dbReference>
<name>A0A5D3CSM5_CUCMM</name>
<protein>
    <submittedName>
        <fullName evidence="2">Envelope-like protein</fullName>
    </submittedName>
</protein>
<dbReference type="Proteomes" id="UP000321947">
    <property type="component" value="Unassembled WGS sequence"/>
</dbReference>
<sequence>MIRVIQRDRSQPDCLSVSFYTKDQFVLGVPLGSPKTRNVPKGSQIVRVRERASSGRKVGERQRMIRDMPYGDSVLLPRLYYQKLHVKGICILISPVVLNQFLGFTVLDDIVIQHPSNEELALEFSGGTIHSWPTEGQLLIVSLNRKYPILHKIGIANWIPSTHASIVSATMGHFIYFVGKEAQLNVGAHVPDLPSEFYHALRSGSTPFSVARSHLMDCNFHLLQLSGCVRP</sequence>
<evidence type="ECO:0000313" key="2">
    <source>
        <dbReference type="EMBL" id="TYK14937.1"/>
    </source>
</evidence>
<organism evidence="2 3">
    <name type="scientific">Cucumis melo var. makuwa</name>
    <name type="common">Oriental melon</name>
    <dbReference type="NCBI Taxonomy" id="1194695"/>
    <lineage>
        <taxon>Eukaryota</taxon>
        <taxon>Viridiplantae</taxon>
        <taxon>Streptophyta</taxon>
        <taxon>Embryophyta</taxon>
        <taxon>Tracheophyta</taxon>
        <taxon>Spermatophyta</taxon>
        <taxon>Magnoliopsida</taxon>
        <taxon>eudicotyledons</taxon>
        <taxon>Gunneridae</taxon>
        <taxon>Pentapetalae</taxon>
        <taxon>rosids</taxon>
        <taxon>fabids</taxon>
        <taxon>Cucurbitales</taxon>
        <taxon>Cucurbitaceae</taxon>
        <taxon>Benincaseae</taxon>
        <taxon>Cucumis</taxon>
    </lineage>
</organism>
<dbReference type="Pfam" id="PF20167">
    <property type="entry name" value="Transposase_32"/>
    <property type="match status" value="1"/>
</dbReference>
<evidence type="ECO:0000259" key="1">
    <source>
        <dbReference type="Pfam" id="PF20167"/>
    </source>
</evidence>